<keyword evidence="1" id="KW-0597">Phosphoprotein</keyword>
<dbReference type="AlphaFoldDB" id="A0A6J4QDA7"/>
<evidence type="ECO:0000259" key="3">
    <source>
        <dbReference type="PROSITE" id="PS50110"/>
    </source>
</evidence>
<feature type="compositionally biased region" description="Basic and acidic residues" evidence="2">
    <location>
        <begin position="148"/>
        <end position="166"/>
    </location>
</feature>
<dbReference type="PROSITE" id="PS50110">
    <property type="entry name" value="RESPONSE_REGULATORY"/>
    <property type="match status" value="1"/>
</dbReference>
<dbReference type="Gene3D" id="3.40.50.2300">
    <property type="match status" value="1"/>
</dbReference>
<protein>
    <recommendedName>
        <fullName evidence="3">Response regulatory domain-containing protein</fullName>
    </recommendedName>
</protein>
<dbReference type="InterPro" id="IPR011006">
    <property type="entry name" value="CheY-like_superfamily"/>
</dbReference>
<evidence type="ECO:0000256" key="2">
    <source>
        <dbReference type="SAM" id="MobiDB-lite"/>
    </source>
</evidence>
<dbReference type="EMBL" id="CADCUY010000575">
    <property type="protein sequence ID" value="CAA9436941.1"/>
    <property type="molecule type" value="Genomic_DNA"/>
</dbReference>
<evidence type="ECO:0000256" key="1">
    <source>
        <dbReference type="PROSITE-ProRule" id="PRU00169"/>
    </source>
</evidence>
<feature type="region of interest" description="Disordered" evidence="2">
    <location>
        <begin position="136"/>
        <end position="166"/>
    </location>
</feature>
<feature type="domain" description="Response regulatory" evidence="3">
    <location>
        <begin position="17"/>
        <end position="130"/>
    </location>
</feature>
<accession>A0A6J4QDA7</accession>
<evidence type="ECO:0000313" key="4">
    <source>
        <dbReference type="EMBL" id="CAA9436941.1"/>
    </source>
</evidence>
<dbReference type="InterPro" id="IPR001789">
    <property type="entry name" value="Sig_transdc_resp-reg_receiver"/>
</dbReference>
<dbReference type="GO" id="GO:0000160">
    <property type="term" value="P:phosphorelay signal transduction system"/>
    <property type="evidence" value="ECO:0007669"/>
    <property type="project" value="InterPro"/>
</dbReference>
<name>A0A6J4QDA7_9ACTN</name>
<feature type="modified residue" description="4-aspartylphosphate" evidence="1">
    <location>
        <position position="68"/>
    </location>
</feature>
<sequence length="166" mass="16740">MAELAVPAPSAAPAPPQVLVVAADRRVRAALESLLRSGSSGWGVVGVATWAEAAVVAASAGPGVVLVDVAPPLDEQQRGLLEVLSAGGRAVVALSASDAVRQEVLDAGAAAFVPRSSGADAVLDAIHQVLATPALRPATRGTSPVAPRRTDAHPDPTARRLMEETL</sequence>
<reference evidence="4" key="1">
    <citation type="submission" date="2020-02" db="EMBL/GenBank/DDBJ databases">
        <authorList>
            <person name="Meier V. D."/>
        </authorList>
    </citation>
    <scope>NUCLEOTIDE SEQUENCE</scope>
    <source>
        <strain evidence="4">AVDCRST_MAG35</strain>
    </source>
</reference>
<dbReference type="SUPFAM" id="SSF52172">
    <property type="entry name" value="CheY-like"/>
    <property type="match status" value="1"/>
</dbReference>
<organism evidence="4">
    <name type="scientific">uncultured Quadrisphaera sp</name>
    <dbReference type="NCBI Taxonomy" id="904978"/>
    <lineage>
        <taxon>Bacteria</taxon>
        <taxon>Bacillati</taxon>
        <taxon>Actinomycetota</taxon>
        <taxon>Actinomycetes</taxon>
        <taxon>Kineosporiales</taxon>
        <taxon>Kineosporiaceae</taxon>
        <taxon>Quadrisphaera</taxon>
        <taxon>environmental samples</taxon>
    </lineage>
</organism>
<proteinExistence type="predicted"/>
<gene>
    <name evidence="4" type="ORF">AVDCRST_MAG35-3032</name>
</gene>